<evidence type="ECO:0000259" key="2">
    <source>
        <dbReference type="PROSITE" id="PS51737"/>
    </source>
</evidence>
<accession>A0A1M6GT50</accession>
<dbReference type="Pfam" id="PF00239">
    <property type="entry name" value="Resolvase"/>
    <property type="match status" value="1"/>
</dbReference>
<dbReference type="Gene3D" id="3.40.50.1390">
    <property type="entry name" value="Resolvase, N-terminal catalytic domain"/>
    <property type="match status" value="1"/>
</dbReference>
<dbReference type="GO" id="GO:0000150">
    <property type="term" value="F:DNA strand exchange activity"/>
    <property type="evidence" value="ECO:0007669"/>
    <property type="project" value="InterPro"/>
</dbReference>
<protein>
    <submittedName>
        <fullName evidence="3">Site-specific DNA recombinase</fullName>
    </submittedName>
</protein>
<dbReference type="InterPro" id="IPR011109">
    <property type="entry name" value="DNA_bind_recombinase_dom"/>
</dbReference>
<dbReference type="Pfam" id="PF07508">
    <property type="entry name" value="Recombinase"/>
    <property type="match status" value="1"/>
</dbReference>
<dbReference type="CDD" id="cd00338">
    <property type="entry name" value="Ser_Recombinase"/>
    <property type="match status" value="1"/>
</dbReference>
<organism evidence="3 4">
    <name type="scientific">Propionispora hippei DSM 15287</name>
    <dbReference type="NCBI Taxonomy" id="1123003"/>
    <lineage>
        <taxon>Bacteria</taxon>
        <taxon>Bacillati</taxon>
        <taxon>Bacillota</taxon>
        <taxon>Negativicutes</taxon>
        <taxon>Selenomonadales</taxon>
        <taxon>Sporomusaceae</taxon>
        <taxon>Propionispora</taxon>
    </lineage>
</organism>
<name>A0A1M6GT50_9FIRM</name>
<sequence>MRVRIIEPVSWVQLKRKRVCAYARVSSGSEAQGESLENQTTYYRKLIAANPEYEYVDIFADYGTTGTKEARPEFQRMLALARTREIDLILTKSISRFARNTTLVLETVRELKELGVEVVFEKDNISTFTRDGELMLTVLSSFAQEESKSASENLKWRYRRKFEQGELALNVTRFLGYDKNKHGELVINPIQAKVVERIFADYVSGKGSFVIARELNAAGVRTVAGGKWHSGTVLNILKNEKYKGDAKLQKTYSKDHLSKKKCVNHGEVESFYIENNHPPIVSREIWDETQRLIILRAKAKGNVEETKNKYQNRYPLTGMLLCSKCGAPLRRRTWNSKYCCKKVVWQCSTYIKNGKNACQGTTIEDDEIGRVNIQTETVVEEVMTNGKKHYRYTSQGEPDKPCGKPRATEKTCSRVLPGIDRSGRAVIKLRSPG</sequence>
<evidence type="ECO:0000259" key="1">
    <source>
        <dbReference type="PROSITE" id="PS51736"/>
    </source>
</evidence>
<feature type="domain" description="Recombinase" evidence="2">
    <location>
        <begin position="174"/>
        <end position="301"/>
    </location>
</feature>
<dbReference type="InterPro" id="IPR050639">
    <property type="entry name" value="SSR_resolvase"/>
</dbReference>
<dbReference type="InterPro" id="IPR036162">
    <property type="entry name" value="Resolvase-like_N_sf"/>
</dbReference>
<dbReference type="PROSITE" id="PS51736">
    <property type="entry name" value="RECOMBINASES_3"/>
    <property type="match status" value="1"/>
</dbReference>
<reference evidence="3 4" key="1">
    <citation type="submission" date="2016-11" db="EMBL/GenBank/DDBJ databases">
        <authorList>
            <person name="Varghese N."/>
            <person name="Submissions S."/>
        </authorList>
    </citation>
    <scope>NUCLEOTIDE SEQUENCE [LARGE SCALE GENOMIC DNA]</scope>
    <source>
        <strain evidence="3 4">DSM 15287</strain>
    </source>
</reference>
<dbReference type="SUPFAM" id="SSF53041">
    <property type="entry name" value="Resolvase-like"/>
    <property type="match status" value="1"/>
</dbReference>
<dbReference type="InterPro" id="IPR038109">
    <property type="entry name" value="DNA_bind_recomb_sf"/>
</dbReference>
<dbReference type="InterPro" id="IPR006119">
    <property type="entry name" value="Resolv_N"/>
</dbReference>
<gene>
    <name evidence="3" type="ORF">SAMN02745170_01815</name>
</gene>
<dbReference type="EMBL" id="FQZD01000012">
    <property type="protein sequence ID" value="SHJ13029.1"/>
    <property type="molecule type" value="Genomic_DNA"/>
</dbReference>
<dbReference type="Proteomes" id="UP000322917">
    <property type="component" value="Unassembled WGS sequence"/>
</dbReference>
<dbReference type="PROSITE" id="PS51737">
    <property type="entry name" value="RECOMBINASE_DNA_BIND"/>
    <property type="match status" value="1"/>
</dbReference>
<feature type="domain" description="Resolvase/invertase-type recombinase catalytic" evidence="1">
    <location>
        <begin position="18"/>
        <end position="165"/>
    </location>
</feature>
<dbReference type="Gene3D" id="3.90.1750.20">
    <property type="entry name" value="Putative Large Serine Recombinase, Chain B, Domain 2"/>
    <property type="match status" value="1"/>
</dbReference>
<dbReference type="GO" id="GO:0003677">
    <property type="term" value="F:DNA binding"/>
    <property type="evidence" value="ECO:0007669"/>
    <property type="project" value="InterPro"/>
</dbReference>
<dbReference type="PANTHER" id="PTHR30461:SF23">
    <property type="entry name" value="DNA RECOMBINASE-RELATED"/>
    <property type="match status" value="1"/>
</dbReference>
<dbReference type="InterPro" id="IPR025827">
    <property type="entry name" value="Zn_ribbon_recom_dom"/>
</dbReference>
<evidence type="ECO:0000313" key="3">
    <source>
        <dbReference type="EMBL" id="SHJ13029.1"/>
    </source>
</evidence>
<dbReference type="AlphaFoldDB" id="A0A1M6GT50"/>
<proteinExistence type="predicted"/>
<evidence type="ECO:0000313" key="4">
    <source>
        <dbReference type="Proteomes" id="UP000322917"/>
    </source>
</evidence>
<keyword evidence="4" id="KW-1185">Reference proteome</keyword>
<dbReference type="PANTHER" id="PTHR30461">
    <property type="entry name" value="DNA-INVERTASE FROM LAMBDOID PROPHAGE"/>
    <property type="match status" value="1"/>
</dbReference>
<dbReference type="Pfam" id="PF13408">
    <property type="entry name" value="Zn_ribbon_recom"/>
    <property type="match status" value="1"/>
</dbReference>
<dbReference type="SMART" id="SM00857">
    <property type="entry name" value="Resolvase"/>
    <property type="match status" value="1"/>
</dbReference>